<dbReference type="EMBL" id="BARW01012311">
    <property type="protein sequence ID" value="GAI82808.1"/>
    <property type="molecule type" value="Genomic_DNA"/>
</dbReference>
<dbReference type="AlphaFoldDB" id="X1RQ77"/>
<evidence type="ECO:0008006" key="2">
    <source>
        <dbReference type="Google" id="ProtNLM"/>
    </source>
</evidence>
<evidence type="ECO:0000313" key="1">
    <source>
        <dbReference type="EMBL" id="GAI82808.1"/>
    </source>
</evidence>
<comment type="caution">
    <text evidence="1">The sequence shown here is derived from an EMBL/GenBank/DDBJ whole genome shotgun (WGS) entry which is preliminary data.</text>
</comment>
<gene>
    <name evidence="1" type="ORF">S12H4_23260</name>
</gene>
<protein>
    <recommendedName>
        <fullName evidence="2">Cell surface protein SprA</fullName>
    </recommendedName>
</protein>
<sequence length="157" mass="18079">NEQFSPLINVDFNFRNSFTTRLELKKTRTLALSLSNNQITEVKSDEFTLGLGYRFDEVQLIIRLGGSERELKSDLNLRADLSIRDNKTIIRKLIEDVDQPTAGQRIVSIKTTADYVLSDRFNLRLFFDRMVNNPFVASSYPTANTNFGFSIRFTLTQ</sequence>
<accession>X1RQ77</accession>
<name>X1RQ77_9ZZZZ</name>
<proteinExistence type="predicted"/>
<feature type="non-terminal residue" evidence="1">
    <location>
        <position position="1"/>
    </location>
</feature>
<reference evidence="1" key="1">
    <citation type="journal article" date="2014" name="Front. Microbiol.">
        <title>High frequency of phylogenetically diverse reductive dehalogenase-homologous genes in deep subseafloor sedimentary metagenomes.</title>
        <authorList>
            <person name="Kawai M."/>
            <person name="Futagami T."/>
            <person name="Toyoda A."/>
            <person name="Takaki Y."/>
            <person name="Nishi S."/>
            <person name="Hori S."/>
            <person name="Arai W."/>
            <person name="Tsubouchi T."/>
            <person name="Morono Y."/>
            <person name="Uchiyama I."/>
            <person name="Ito T."/>
            <person name="Fujiyama A."/>
            <person name="Inagaki F."/>
            <person name="Takami H."/>
        </authorList>
    </citation>
    <scope>NUCLEOTIDE SEQUENCE</scope>
    <source>
        <strain evidence="1">Expedition CK06-06</strain>
    </source>
</reference>
<organism evidence="1">
    <name type="scientific">marine sediment metagenome</name>
    <dbReference type="NCBI Taxonomy" id="412755"/>
    <lineage>
        <taxon>unclassified sequences</taxon>
        <taxon>metagenomes</taxon>
        <taxon>ecological metagenomes</taxon>
    </lineage>
</organism>